<evidence type="ECO:0000256" key="7">
    <source>
        <dbReference type="SAM" id="Phobius"/>
    </source>
</evidence>
<evidence type="ECO:0000313" key="9">
    <source>
        <dbReference type="EMBL" id="OGY83988.1"/>
    </source>
</evidence>
<feature type="transmembrane region" description="Helical" evidence="7">
    <location>
        <begin position="325"/>
        <end position="344"/>
    </location>
</feature>
<feature type="transmembrane region" description="Helical" evidence="7">
    <location>
        <begin position="156"/>
        <end position="174"/>
    </location>
</feature>
<protein>
    <recommendedName>
        <fullName evidence="8">Sodium/calcium exchanger membrane region domain-containing protein</fullName>
    </recommendedName>
</protein>
<organism evidence="9 10">
    <name type="scientific">Candidatus Kerfeldbacteria bacterium RIFCSPLOWO2_01_FULL_48_11</name>
    <dbReference type="NCBI Taxonomy" id="1798543"/>
    <lineage>
        <taxon>Bacteria</taxon>
        <taxon>Candidatus Kerfeldiibacteriota</taxon>
    </lineage>
</organism>
<dbReference type="PANTHER" id="PTHR31503">
    <property type="entry name" value="VACUOLAR CALCIUM ION TRANSPORTER"/>
    <property type="match status" value="1"/>
</dbReference>
<feature type="transmembrane region" description="Helical" evidence="7">
    <location>
        <begin position="91"/>
        <end position="112"/>
    </location>
</feature>
<feature type="transmembrane region" description="Helical" evidence="7">
    <location>
        <begin position="58"/>
        <end position="79"/>
    </location>
</feature>
<evidence type="ECO:0000259" key="8">
    <source>
        <dbReference type="Pfam" id="PF01699"/>
    </source>
</evidence>
<evidence type="ECO:0000256" key="6">
    <source>
        <dbReference type="ARBA" id="ARBA00023136"/>
    </source>
</evidence>
<dbReference type="STRING" id="1798543.A2898_01800"/>
<feature type="transmembrane region" description="Helical" evidence="7">
    <location>
        <begin position="235"/>
        <end position="254"/>
    </location>
</feature>
<name>A0A1G2B4A0_9BACT</name>
<keyword evidence="3 7" id="KW-0812">Transmembrane</keyword>
<evidence type="ECO:0000313" key="10">
    <source>
        <dbReference type="Proteomes" id="UP000179164"/>
    </source>
</evidence>
<gene>
    <name evidence="9" type="ORF">A2898_01800</name>
</gene>
<accession>A0A1G2B4A0</accession>
<dbReference type="InterPro" id="IPR004713">
    <property type="entry name" value="CaH_exchang"/>
</dbReference>
<dbReference type="EMBL" id="MHKE01000012">
    <property type="protein sequence ID" value="OGY83988.1"/>
    <property type="molecule type" value="Genomic_DNA"/>
</dbReference>
<dbReference type="GO" id="GO:0012505">
    <property type="term" value="C:endomembrane system"/>
    <property type="evidence" value="ECO:0007669"/>
    <property type="project" value="UniProtKB-SubCell"/>
</dbReference>
<keyword evidence="4 7" id="KW-1133">Transmembrane helix</keyword>
<dbReference type="Gene3D" id="1.20.1420.30">
    <property type="entry name" value="NCX, central ion-binding region"/>
    <property type="match status" value="1"/>
</dbReference>
<dbReference type="Pfam" id="PF01699">
    <property type="entry name" value="Na_Ca_ex"/>
    <property type="match status" value="2"/>
</dbReference>
<dbReference type="GO" id="GO:0006874">
    <property type="term" value="P:intracellular calcium ion homeostasis"/>
    <property type="evidence" value="ECO:0007669"/>
    <property type="project" value="TreeGrafter"/>
</dbReference>
<keyword evidence="5" id="KW-0406">Ion transport</keyword>
<evidence type="ECO:0000256" key="4">
    <source>
        <dbReference type="ARBA" id="ARBA00022989"/>
    </source>
</evidence>
<evidence type="ECO:0000256" key="5">
    <source>
        <dbReference type="ARBA" id="ARBA00023065"/>
    </source>
</evidence>
<proteinExistence type="predicted"/>
<feature type="domain" description="Sodium/calcium exchanger membrane region" evidence="8">
    <location>
        <begin position="200"/>
        <end position="340"/>
    </location>
</feature>
<feature type="domain" description="Sodium/calcium exchanger membrane region" evidence="8">
    <location>
        <begin position="27"/>
        <end position="175"/>
    </location>
</feature>
<keyword evidence="2" id="KW-0813">Transport</keyword>
<keyword evidence="6 7" id="KW-0472">Membrane</keyword>
<reference evidence="9 10" key="1">
    <citation type="journal article" date="2016" name="Nat. Commun.">
        <title>Thousands of microbial genomes shed light on interconnected biogeochemical processes in an aquifer system.</title>
        <authorList>
            <person name="Anantharaman K."/>
            <person name="Brown C.T."/>
            <person name="Hug L.A."/>
            <person name="Sharon I."/>
            <person name="Castelle C.J."/>
            <person name="Probst A.J."/>
            <person name="Thomas B.C."/>
            <person name="Singh A."/>
            <person name="Wilkins M.J."/>
            <person name="Karaoz U."/>
            <person name="Brodie E.L."/>
            <person name="Williams K.H."/>
            <person name="Hubbard S.S."/>
            <person name="Banfield J.F."/>
        </authorList>
    </citation>
    <scope>NUCLEOTIDE SEQUENCE [LARGE SCALE GENOMIC DNA]</scope>
</reference>
<comment type="caution">
    <text evidence="9">The sequence shown here is derived from an EMBL/GenBank/DDBJ whole genome shotgun (WGS) entry which is preliminary data.</text>
</comment>
<feature type="transmembrane region" description="Helical" evidence="7">
    <location>
        <begin position="195"/>
        <end position="215"/>
    </location>
</feature>
<comment type="subcellular location">
    <subcellularLocation>
        <location evidence="1">Endomembrane system</location>
        <topology evidence="1">Multi-pass membrane protein</topology>
    </subcellularLocation>
</comment>
<feature type="transmembrane region" description="Helical" evidence="7">
    <location>
        <begin position="124"/>
        <end position="144"/>
    </location>
</feature>
<dbReference type="PANTHER" id="PTHR31503:SF22">
    <property type="entry name" value="VACUOLAR CALCIUM ION TRANSPORTER"/>
    <property type="match status" value="1"/>
</dbReference>
<feature type="transmembrane region" description="Helical" evidence="7">
    <location>
        <begin position="27"/>
        <end position="46"/>
    </location>
</feature>
<dbReference type="Proteomes" id="UP000179164">
    <property type="component" value="Unassembled WGS sequence"/>
</dbReference>
<evidence type="ECO:0000256" key="3">
    <source>
        <dbReference type="ARBA" id="ARBA00022692"/>
    </source>
</evidence>
<dbReference type="GO" id="GO:0016020">
    <property type="term" value="C:membrane"/>
    <property type="evidence" value="ECO:0007669"/>
    <property type="project" value="InterPro"/>
</dbReference>
<dbReference type="GO" id="GO:0015369">
    <property type="term" value="F:calcium:proton antiporter activity"/>
    <property type="evidence" value="ECO:0007669"/>
    <property type="project" value="TreeGrafter"/>
</dbReference>
<feature type="transmembrane region" description="Helical" evidence="7">
    <location>
        <begin position="302"/>
        <end position="318"/>
    </location>
</feature>
<sequence>MKLLIGVLGVAVGVAYLGEYGFNIPIMAFLPSAAALVILSMIIGEATEQLSTHIGQRMAGLINVTLSNLAELIIIYTAISANEIELAKAGIAGSIVGNLLLVKGSSIIVGCLRHKTLSFDPNVATLYINQLFLVGSTLFLPTMFSTSIPVHLHGKLSGWLAAMLFGAYVFYIFISRRDERYQPVHEQSKSVVHHWHPAVSVAVLIGSTAVAFHMSHIMVAHVEHFAQTTGWSKSFIGFMLLPIIGNLAEHLPAVRWARRKMVELSLSISVGSASQVGMVVVPFAVLFGFLTGHPFTLDFSGLPLHLIVLSFVGTFLVLRDNQWSLSEGIMLVALYIAMMISFGFTQ</sequence>
<evidence type="ECO:0000256" key="2">
    <source>
        <dbReference type="ARBA" id="ARBA00022448"/>
    </source>
</evidence>
<feature type="transmembrane region" description="Helical" evidence="7">
    <location>
        <begin position="266"/>
        <end position="290"/>
    </location>
</feature>
<dbReference type="InterPro" id="IPR004837">
    <property type="entry name" value="NaCa_Exmemb"/>
</dbReference>
<evidence type="ECO:0000256" key="1">
    <source>
        <dbReference type="ARBA" id="ARBA00004127"/>
    </source>
</evidence>
<dbReference type="InterPro" id="IPR044880">
    <property type="entry name" value="NCX_ion-bd_dom_sf"/>
</dbReference>
<dbReference type="AlphaFoldDB" id="A0A1G2B4A0"/>